<name>A0AAD8EY21_BIOPF</name>
<feature type="region of interest" description="Disordered" evidence="1">
    <location>
        <begin position="61"/>
        <end position="82"/>
    </location>
</feature>
<sequence>MKVESIHYAMNVNGWSVSEKLTPKPRDRSPARVIIKSIFTNLILLCRPCFQIRGLPRYDGAPPLASNGDNNGRQVSNEKKNSILVQMFSNHP</sequence>
<reference evidence="2" key="1">
    <citation type="journal article" date="2023" name="PLoS Negl. Trop. Dis.">
        <title>A genome sequence for Biomphalaria pfeifferi, the major vector snail for the human-infecting parasite Schistosoma mansoni.</title>
        <authorList>
            <person name="Bu L."/>
            <person name="Lu L."/>
            <person name="Laidemitt M.R."/>
            <person name="Zhang S.M."/>
            <person name="Mutuku M."/>
            <person name="Mkoji G."/>
            <person name="Steinauer M."/>
            <person name="Loker E.S."/>
        </authorList>
    </citation>
    <scope>NUCLEOTIDE SEQUENCE</scope>
    <source>
        <strain evidence="2">KasaAsao</strain>
    </source>
</reference>
<evidence type="ECO:0000313" key="2">
    <source>
        <dbReference type="EMBL" id="KAK0042934.1"/>
    </source>
</evidence>
<proteinExistence type="predicted"/>
<evidence type="ECO:0000313" key="3">
    <source>
        <dbReference type="Proteomes" id="UP001233172"/>
    </source>
</evidence>
<dbReference type="Proteomes" id="UP001233172">
    <property type="component" value="Unassembled WGS sequence"/>
</dbReference>
<dbReference type="AlphaFoldDB" id="A0AAD8EY21"/>
<organism evidence="2 3">
    <name type="scientific">Biomphalaria pfeifferi</name>
    <name type="common">Bloodfluke planorb</name>
    <name type="synonym">Freshwater snail</name>
    <dbReference type="NCBI Taxonomy" id="112525"/>
    <lineage>
        <taxon>Eukaryota</taxon>
        <taxon>Metazoa</taxon>
        <taxon>Spiralia</taxon>
        <taxon>Lophotrochozoa</taxon>
        <taxon>Mollusca</taxon>
        <taxon>Gastropoda</taxon>
        <taxon>Heterobranchia</taxon>
        <taxon>Euthyneura</taxon>
        <taxon>Panpulmonata</taxon>
        <taxon>Hygrophila</taxon>
        <taxon>Lymnaeoidea</taxon>
        <taxon>Planorbidae</taxon>
        <taxon>Biomphalaria</taxon>
    </lineage>
</organism>
<evidence type="ECO:0000256" key="1">
    <source>
        <dbReference type="SAM" id="MobiDB-lite"/>
    </source>
</evidence>
<dbReference type="EMBL" id="JASAOG010000228">
    <property type="protein sequence ID" value="KAK0042934.1"/>
    <property type="molecule type" value="Genomic_DNA"/>
</dbReference>
<keyword evidence="3" id="KW-1185">Reference proteome</keyword>
<accession>A0AAD8EY21</accession>
<gene>
    <name evidence="2" type="ORF">Bpfe_027598</name>
</gene>
<protein>
    <submittedName>
        <fullName evidence="2">Uncharacterized protein</fullName>
    </submittedName>
</protein>
<reference evidence="2" key="2">
    <citation type="submission" date="2023-04" db="EMBL/GenBank/DDBJ databases">
        <authorList>
            <person name="Bu L."/>
            <person name="Lu L."/>
            <person name="Laidemitt M.R."/>
            <person name="Zhang S.M."/>
            <person name="Mutuku M."/>
            <person name="Mkoji G."/>
            <person name="Steinauer M."/>
            <person name="Loker E.S."/>
        </authorList>
    </citation>
    <scope>NUCLEOTIDE SEQUENCE</scope>
    <source>
        <strain evidence="2">KasaAsao</strain>
        <tissue evidence="2">Whole Snail</tissue>
    </source>
</reference>
<comment type="caution">
    <text evidence="2">The sequence shown here is derived from an EMBL/GenBank/DDBJ whole genome shotgun (WGS) entry which is preliminary data.</text>
</comment>